<feature type="compositionally biased region" description="Pro residues" evidence="11">
    <location>
        <begin position="143"/>
        <end position="155"/>
    </location>
</feature>
<dbReference type="Proteomes" id="UP000225548">
    <property type="component" value="Unassembled WGS sequence"/>
</dbReference>
<dbReference type="PANTHER" id="PTHR30266:SF2">
    <property type="entry name" value="LARGE-CONDUCTANCE MECHANOSENSITIVE CHANNEL"/>
    <property type="match status" value="1"/>
</dbReference>
<evidence type="ECO:0000256" key="1">
    <source>
        <dbReference type="ARBA" id="ARBA00004651"/>
    </source>
</evidence>
<comment type="subcellular location">
    <subcellularLocation>
        <location evidence="1 10">Cell membrane</location>
        <topology evidence="1 10">Multi-pass membrane protein</topology>
    </subcellularLocation>
</comment>
<dbReference type="GO" id="GO:0008381">
    <property type="term" value="F:mechanosensitive monoatomic ion channel activity"/>
    <property type="evidence" value="ECO:0007669"/>
    <property type="project" value="UniProtKB-UniRule"/>
</dbReference>
<protein>
    <recommendedName>
        <fullName evidence="10">Large-conductance mechanosensitive channel</fullName>
    </recommendedName>
</protein>
<comment type="similarity">
    <text evidence="2 10">Belongs to the MscL family.</text>
</comment>
<feature type="transmembrane region" description="Helical" evidence="10">
    <location>
        <begin position="20"/>
        <end position="47"/>
    </location>
</feature>
<dbReference type="Gene3D" id="1.10.1200.120">
    <property type="entry name" value="Large-conductance mechanosensitive channel, MscL, domain 1"/>
    <property type="match status" value="1"/>
</dbReference>
<keyword evidence="8 10" id="KW-0472">Membrane</keyword>
<keyword evidence="7 10" id="KW-0406">Ion transport</keyword>
<evidence type="ECO:0000256" key="4">
    <source>
        <dbReference type="ARBA" id="ARBA00022475"/>
    </source>
</evidence>
<dbReference type="InterPro" id="IPR037673">
    <property type="entry name" value="MSC/AndL"/>
</dbReference>
<organism evidence="12 13">
    <name type="scientific">Sanguibacter antarcticus</name>
    <dbReference type="NCBI Taxonomy" id="372484"/>
    <lineage>
        <taxon>Bacteria</taxon>
        <taxon>Bacillati</taxon>
        <taxon>Actinomycetota</taxon>
        <taxon>Actinomycetes</taxon>
        <taxon>Micrococcales</taxon>
        <taxon>Sanguibacteraceae</taxon>
        <taxon>Sanguibacter</taxon>
    </lineage>
</organism>
<evidence type="ECO:0000256" key="3">
    <source>
        <dbReference type="ARBA" id="ARBA00022448"/>
    </source>
</evidence>
<feature type="region of interest" description="Disordered" evidence="11">
    <location>
        <begin position="131"/>
        <end position="155"/>
    </location>
</feature>
<dbReference type="InterPro" id="IPR019823">
    <property type="entry name" value="Mechanosensitive_channel_CS"/>
</dbReference>
<gene>
    <name evidence="10" type="primary">mscL</name>
    <name evidence="12" type="ORF">ATL42_0123</name>
</gene>
<evidence type="ECO:0000256" key="9">
    <source>
        <dbReference type="ARBA" id="ARBA00023303"/>
    </source>
</evidence>
<dbReference type="EMBL" id="PDJG01000001">
    <property type="protein sequence ID" value="PFG32302.1"/>
    <property type="molecule type" value="Genomic_DNA"/>
</dbReference>
<dbReference type="PANTHER" id="PTHR30266">
    <property type="entry name" value="MECHANOSENSITIVE CHANNEL MSCL"/>
    <property type="match status" value="1"/>
</dbReference>
<comment type="subunit">
    <text evidence="10">Homopentamer.</text>
</comment>
<dbReference type="AlphaFoldDB" id="A0A2A9E264"/>
<dbReference type="SUPFAM" id="SSF81330">
    <property type="entry name" value="Gated mechanosensitive channel"/>
    <property type="match status" value="1"/>
</dbReference>
<feature type="transmembrane region" description="Helical" evidence="10">
    <location>
        <begin position="67"/>
        <end position="95"/>
    </location>
</feature>
<sequence>MKNVIIGFKEFIMRGNVIDLAVGIVIGSAFATVVTSLVEGLLTPLIAAVFGARDLSNAMSFEINHALFSFGLVLNAVIHFLFVAAALYFFVVVPINHLQSLRKRGLVEEPEAPAEEVLLLQQIRDLLQAQKSVGGSHPTAGPSTPPAPPAPPVGY</sequence>
<dbReference type="Pfam" id="PF01741">
    <property type="entry name" value="MscL"/>
    <property type="match status" value="1"/>
</dbReference>
<keyword evidence="4 10" id="KW-1003">Cell membrane</keyword>
<dbReference type="RefSeq" id="WP_098453696.1">
    <property type="nucleotide sequence ID" value="NZ_PDJG01000001.1"/>
</dbReference>
<evidence type="ECO:0000256" key="5">
    <source>
        <dbReference type="ARBA" id="ARBA00022692"/>
    </source>
</evidence>
<comment type="function">
    <text evidence="10">Channel that opens in response to stretch forces in the membrane lipid bilayer. May participate in the regulation of osmotic pressure changes within the cell.</text>
</comment>
<keyword evidence="3 10" id="KW-0813">Transport</keyword>
<dbReference type="GO" id="GO:0005886">
    <property type="term" value="C:plasma membrane"/>
    <property type="evidence" value="ECO:0007669"/>
    <property type="project" value="UniProtKB-SubCell"/>
</dbReference>
<keyword evidence="5 10" id="KW-0812">Transmembrane</keyword>
<name>A0A2A9E264_9MICO</name>
<accession>A0A2A9E264</accession>
<comment type="caution">
    <text evidence="12">The sequence shown here is derived from an EMBL/GenBank/DDBJ whole genome shotgun (WGS) entry which is preliminary data.</text>
</comment>
<keyword evidence="13" id="KW-1185">Reference proteome</keyword>
<dbReference type="InterPro" id="IPR036019">
    <property type="entry name" value="MscL_channel"/>
</dbReference>
<dbReference type="PROSITE" id="PS01327">
    <property type="entry name" value="MSCL"/>
    <property type="match status" value="1"/>
</dbReference>
<dbReference type="OrthoDB" id="9810350at2"/>
<evidence type="ECO:0000256" key="8">
    <source>
        <dbReference type="ARBA" id="ARBA00023136"/>
    </source>
</evidence>
<dbReference type="HAMAP" id="MF_00115">
    <property type="entry name" value="MscL"/>
    <property type="match status" value="1"/>
</dbReference>
<dbReference type="PRINTS" id="PR01264">
    <property type="entry name" value="MECHCHANNEL"/>
</dbReference>
<keyword evidence="9 10" id="KW-0407">Ion channel</keyword>
<reference evidence="12 13" key="1">
    <citation type="submission" date="2017-10" db="EMBL/GenBank/DDBJ databases">
        <title>Sequencing the genomes of 1000 actinobacteria strains.</title>
        <authorList>
            <person name="Klenk H.-P."/>
        </authorList>
    </citation>
    <scope>NUCLEOTIDE SEQUENCE [LARGE SCALE GENOMIC DNA]</scope>
    <source>
        <strain evidence="12 13">DSM 18966</strain>
    </source>
</reference>
<keyword evidence="6 10" id="KW-1133">Transmembrane helix</keyword>
<dbReference type="NCBIfam" id="TIGR00220">
    <property type="entry name" value="mscL"/>
    <property type="match status" value="1"/>
</dbReference>
<evidence type="ECO:0000256" key="2">
    <source>
        <dbReference type="ARBA" id="ARBA00007254"/>
    </source>
</evidence>
<evidence type="ECO:0000256" key="10">
    <source>
        <dbReference type="HAMAP-Rule" id="MF_00115"/>
    </source>
</evidence>
<evidence type="ECO:0000313" key="12">
    <source>
        <dbReference type="EMBL" id="PFG32302.1"/>
    </source>
</evidence>
<evidence type="ECO:0000313" key="13">
    <source>
        <dbReference type="Proteomes" id="UP000225548"/>
    </source>
</evidence>
<evidence type="ECO:0000256" key="7">
    <source>
        <dbReference type="ARBA" id="ARBA00023065"/>
    </source>
</evidence>
<evidence type="ECO:0000256" key="6">
    <source>
        <dbReference type="ARBA" id="ARBA00022989"/>
    </source>
</evidence>
<proteinExistence type="inferred from homology"/>
<dbReference type="InterPro" id="IPR001185">
    <property type="entry name" value="MS_channel"/>
</dbReference>
<evidence type="ECO:0000256" key="11">
    <source>
        <dbReference type="SAM" id="MobiDB-lite"/>
    </source>
</evidence>